<dbReference type="SUPFAM" id="SSF160113">
    <property type="entry name" value="YegP-like"/>
    <property type="match status" value="2"/>
</dbReference>
<feature type="domain" description="DUF1508" evidence="1">
    <location>
        <begin position="60"/>
        <end position="96"/>
    </location>
</feature>
<proteinExistence type="predicted"/>
<dbReference type="PANTHER" id="PTHR40606:SF1">
    <property type="entry name" value="UPF0339 PROTEIN YEGP"/>
    <property type="match status" value="1"/>
</dbReference>
<evidence type="ECO:0000259" key="1">
    <source>
        <dbReference type="Pfam" id="PF07411"/>
    </source>
</evidence>
<evidence type="ECO:0000313" key="3">
    <source>
        <dbReference type="Proteomes" id="UP000468443"/>
    </source>
</evidence>
<dbReference type="Gene3D" id="2.30.29.80">
    <property type="match status" value="1"/>
</dbReference>
<reference evidence="2 3" key="1">
    <citation type="submission" date="2020-01" db="EMBL/GenBank/DDBJ databases">
        <title>Muriicola jejuensis KCTC 22299.</title>
        <authorList>
            <person name="Wang G."/>
        </authorList>
    </citation>
    <scope>NUCLEOTIDE SEQUENCE [LARGE SCALE GENOMIC DNA]</scope>
    <source>
        <strain evidence="2 3">KCTC 22299</strain>
    </source>
</reference>
<name>A0A6P0ULP2_9FLAO</name>
<dbReference type="InterPro" id="IPR036913">
    <property type="entry name" value="YegP-like_sf"/>
</dbReference>
<dbReference type="PANTHER" id="PTHR40606">
    <property type="match status" value="1"/>
</dbReference>
<dbReference type="InterPro" id="IPR051141">
    <property type="entry name" value="UPF0339_domain"/>
</dbReference>
<evidence type="ECO:0000313" key="2">
    <source>
        <dbReference type="EMBL" id="NER11156.1"/>
    </source>
</evidence>
<keyword evidence="3" id="KW-1185">Reference proteome</keyword>
<gene>
    <name evidence="2" type="ORF">GWK09_11550</name>
</gene>
<dbReference type="AlphaFoldDB" id="A0A6P0ULP2"/>
<dbReference type="Proteomes" id="UP000468443">
    <property type="component" value="Unassembled WGS sequence"/>
</dbReference>
<dbReference type="Pfam" id="PF07411">
    <property type="entry name" value="DUF1508"/>
    <property type="match status" value="1"/>
</dbReference>
<comment type="caution">
    <text evidence="2">The sequence shown here is derived from an EMBL/GenBank/DDBJ whole genome shotgun (WGS) entry which is preliminary data.</text>
</comment>
<dbReference type="InterPro" id="IPR010879">
    <property type="entry name" value="DUF1508"/>
</dbReference>
<dbReference type="EMBL" id="JAABOP010000003">
    <property type="protein sequence ID" value="NER11156.1"/>
    <property type="molecule type" value="Genomic_DNA"/>
</dbReference>
<dbReference type="RefSeq" id="WP_163693586.1">
    <property type="nucleotide sequence ID" value="NZ_FXTW01000004.1"/>
</dbReference>
<sequence length="107" mass="11972">MIRIQKDKDNQYSFVVTAKSGNSLLQSIPFASRKDLDATVKELRPLVKRTSVFERQTSHSGKFHFALKNKEGSVIAMSKPYSSEAGMENGITNLRNRISSLDPSEIP</sequence>
<accession>A0A6P0ULP2</accession>
<organism evidence="2 3">
    <name type="scientific">Muriicola jejuensis</name>
    <dbReference type="NCBI Taxonomy" id="504488"/>
    <lineage>
        <taxon>Bacteria</taxon>
        <taxon>Pseudomonadati</taxon>
        <taxon>Bacteroidota</taxon>
        <taxon>Flavobacteriia</taxon>
        <taxon>Flavobacteriales</taxon>
        <taxon>Flavobacteriaceae</taxon>
        <taxon>Muriicola</taxon>
    </lineage>
</organism>
<protein>
    <submittedName>
        <fullName evidence="2">DUF1508 domain-containing protein</fullName>
    </submittedName>
</protein>